<protein>
    <submittedName>
        <fullName evidence="1">Uncharacterized protein</fullName>
    </submittedName>
</protein>
<name>A0A248KIL8_9ENTR</name>
<dbReference type="Proteomes" id="UP000197098">
    <property type="component" value="Chromosome"/>
</dbReference>
<dbReference type="AlphaFoldDB" id="A0A248KIL8"/>
<reference evidence="1 2" key="1">
    <citation type="submission" date="2017-06" db="EMBL/GenBank/DDBJ databases">
        <title>Origin of plasmid-mediated fosfomycin resistance gene fosA3.</title>
        <authorList>
            <person name="Ito R."/>
            <person name="Pacey M.P."/>
            <person name="Doi Y."/>
        </authorList>
    </citation>
    <scope>NUCLEOTIDE SEQUENCE [LARGE SCALE GENOMIC DNA]</scope>
    <source>
        <strain evidence="1 2">YDC799</strain>
    </source>
</reference>
<evidence type="ECO:0000313" key="1">
    <source>
        <dbReference type="EMBL" id="ASG63713.1"/>
    </source>
</evidence>
<organism evidence="1 2">
    <name type="scientific">Kluyvera genomosp. 3</name>
    <dbReference type="NCBI Taxonomy" id="2774055"/>
    <lineage>
        <taxon>Bacteria</taxon>
        <taxon>Pseudomonadati</taxon>
        <taxon>Pseudomonadota</taxon>
        <taxon>Gammaproteobacteria</taxon>
        <taxon>Enterobacterales</taxon>
        <taxon>Enterobacteriaceae</taxon>
        <taxon>Kluyvera</taxon>
    </lineage>
</organism>
<sequence length="458" mass="52504">MKKETYSNEILRIKRHKKHLKKSKSLKRRDRRYKLLKKLTKIKKFNGVAIVNSFISQEINSANCKNKHLEKKEKVKISLPSNFDIFSNTEDVIKKIIRISEKILSPGLNDIIIDHRNVIKSSLSSESLFGLLLTEVVSNRRKQLNERISVRGFFPKRHGAVKSIVEKIGIVRELINDDPFSDADENNHDSNVHYFRYDNRYSQSVSVKDDKKRKVAEGCVAYLETCMNAHRLTIKKEAQDRLRACLGEVFDNAEEHCGRTRPVWFVRGYFNEIENESDRYLELSVFNLGNSISENFSSLPEKSQIKNIAHNYVQRHLSSSKENALYTVAALQGQVSTKKDLDPTRGQGTVTLIETFESIYQAYTNLRAPGENRVKAQMNLISGDTVIVFDGTYQSKVVELEDGSETFQMPFNTNQTLQSPPDTKKVYTMKDAWFPGVMISIRIPLQGSTEPLRGDSNE</sequence>
<gene>
    <name evidence="1" type="ORF">CEW81_15800</name>
</gene>
<evidence type="ECO:0000313" key="2">
    <source>
        <dbReference type="Proteomes" id="UP000197098"/>
    </source>
</evidence>
<dbReference type="EMBL" id="CP022114">
    <property type="protein sequence ID" value="ASG63713.1"/>
    <property type="molecule type" value="Genomic_DNA"/>
</dbReference>
<proteinExistence type="predicted"/>
<accession>A0A248KIL8</accession>